<dbReference type="PANTHER" id="PTHR43364:SF1">
    <property type="entry name" value="OXIDOREDUCTASE YDHF"/>
    <property type="match status" value="1"/>
</dbReference>
<dbReference type="Proteomes" id="UP000051581">
    <property type="component" value="Unassembled WGS sequence"/>
</dbReference>
<feature type="domain" description="NADP-dependent oxidoreductase" evidence="1">
    <location>
        <begin position="18"/>
        <end position="307"/>
    </location>
</feature>
<gene>
    <name evidence="2" type="ORF">FD17_GL001837</name>
</gene>
<evidence type="ECO:0000313" key="2">
    <source>
        <dbReference type="EMBL" id="KRK86820.1"/>
    </source>
</evidence>
<proteinExistence type="predicted"/>
<dbReference type="InterPro" id="IPR050523">
    <property type="entry name" value="AKR_Detox_Biosynth"/>
</dbReference>
<dbReference type="CDD" id="cd19092">
    <property type="entry name" value="AKR_BsYcsN_EcYdhF-like"/>
    <property type="match status" value="1"/>
</dbReference>
<dbReference type="Gene3D" id="3.20.20.100">
    <property type="entry name" value="NADP-dependent oxidoreductase domain"/>
    <property type="match status" value="1"/>
</dbReference>
<dbReference type="EMBL" id="AZEA01000034">
    <property type="protein sequence ID" value="KRK86820.1"/>
    <property type="molecule type" value="Genomic_DNA"/>
</dbReference>
<evidence type="ECO:0000313" key="3">
    <source>
        <dbReference type="Proteomes" id="UP000051581"/>
    </source>
</evidence>
<name>A0A0R1L1A7_9LACO</name>
<dbReference type="PATRIC" id="fig|1423808.3.peg.1861"/>
<accession>A0A0R1L1A7</accession>
<dbReference type="InterPro" id="IPR036812">
    <property type="entry name" value="NAD(P)_OxRdtase_dom_sf"/>
</dbReference>
<sequence length="319" mass="35666">MFMKTVKIGNTNFEASAVALGIMRMAGMETADAAKTLETAVDTGINFIDSADIYGGGESEKKFKEALNASNISRDQLFIQSKGGIILDPARSHDGLVFGARYDFSKQHLIDSVDGILKRMGIDYLDSFLLHRPDPLMEADDIADAFDTLQREGKVRHFGVSNFNPQQVEMVQSWISQRLLINQLQFNVVHSGMVTEGMHVNMIDDGSIMHDGGIMEYSRRKNMTIQAWSPFNYGLFAGMYINDPKYKKLNDKLEELGKKYDVSKNAIATAWILRHPAHVQVLLGTMNPEHIKDSASGADVDLTKQEWYDLYFAAGNDLP</sequence>
<comment type="caution">
    <text evidence="2">The sequence shown here is derived from an EMBL/GenBank/DDBJ whole genome shotgun (WGS) entry which is preliminary data.</text>
</comment>
<protein>
    <submittedName>
        <fullName evidence="2">NADP-dependent oxidoreductase domain-containing protein</fullName>
    </submittedName>
</protein>
<dbReference type="PANTHER" id="PTHR43364">
    <property type="entry name" value="NADH-SPECIFIC METHYLGLYOXAL REDUCTASE-RELATED"/>
    <property type="match status" value="1"/>
</dbReference>
<reference evidence="2 3" key="1">
    <citation type="journal article" date="2015" name="Genome Announc.">
        <title>Expanding the biotechnology potential of lactobacilli through comparative genomics of 213 strains and associated genera.</title>
        <authorList>
            <person name="Sun Z."/>
            <person name="Harris H.M."/>
            <person name="McCann A."/>
            <person name="Guo C."/>
            <person name="Argimon S."/>
            <person name="Zhang W."/>
            <person name="Yang X."/>
            <person name="Jeffery I.B."/>
            <person name="Cooney J.C."/>
            <person name="Kagawa T.F."/>
            <person name="Liu W."/>
            <person name="Song Y."/>
            <person name="Salvetti E."/>
            <person name="Wrobel A."/>
            <person name="Rasinkangas P."/>
            <person name="Parkhill J."/>
            <person name="Rea M.C."/>
            <person name="O'Sullivan O."/>
            <person name="Ritari J."/>
            <person name="Douillard F.P."/>
            <person name="Paul Ross R."/>
            <person name="Yang R."/>
            <person name="Briner A.E."/>
            <person name="Felis G.E."/>
            <person name="de Vos W.M."/>
            <person name="Barrangou R."/>
            <person name="Klaenhammer T.R."/>
            <person name="Caufield P.W."/>
            <person name="Cui Y."/>
            <person name="Zhang H."/>
            <person name="O'Toole P.W."/>
        </authorList>
    </citation>
    <scope>NUCLEOTIDE SEQUENCE [LARGE SCALE GENOMIC DNA]</scope>
    <source>
        <strain evidence="2 3">DSM 19904</strain>
    </source>
</reference>
<dbReference type="SUPFAM" id="SSF51430">
    <property type="entry name" value="NAD(P)-linked oxidoreductase"/>
    <property type="match status" value="1"/>
</dbReference>
<organism evidence="2 3">
    <name type="scientific">Lentilactobacillus sunkii DSM 19904</name>
    <dbReference type="NCBI Taxonomy" id="1423808"/>
    <lineage>
        <taxon>Bacteria</taxon>
        <taxon>Bacillati</taxon>
        <taxon>Bacillota</taxon>
        <taxon>Bacilli</taxon>
        <taxon>Lactobacillales</taxon>
        <taxon>Lactobacillaceae</taxon>
        <taxon>Lentilactobacillus</taxon>
    </lineage>
</organism>
<dbReference type="GO" id="GO:0005829">
    <property type="term" value="C:cytosol"/>
    <property type="evidence" value="ECO:0007669"/>
    <property type="project" value="TreeGrafter"/>
</dbReference>
<keyword evidence="3" id="KW-1185">Reference proteome</keyword>
<dbReference type="InterPro" id="IPR023210">
    <property type="entry name" value="NADP_OxRdtase_dom"/>
</dbReference>
<dbReference type="Pfam" id="PF00248">
    <property type="entry name" value="Aldo_ket_red"/>
    <property type="match status" value="1"/>
</dbReference>
<dbReference type="AlphaFoldDB" id="A0A0R1L1A7"/>
<evidence type="ECO:0000259" key="1">
    <source>
        <dbReference type="Pfam" id="PF00248"/>
    </source>
</evidence>